<evidence type="ECO:0000256" key="1">
    <source>
        <dbReference type="SAM" id="Phobius"/>
    </source>
</evidence>
<keyword evidence="3" id="KW-1185">Reference proteome</keyword>
<organism evidence="2 3">
    <name type="scientific">Oryza meyeriana var. granulata</name>
    <dbReference type="NCBI Taxonomy" id="110450"/>
    <lineage>
        <taxon>Eukaryota</taxon>
        <taxon>Viridiplantae</taxon>
        <taxon>Streptophyta</taxon>
        <taxon>Embryophyta</taxon>
        <taxon>Tracheophyta</taxon>
        <taxon>Spermatophyta</taxon>
        <taxon>Magnoliopsida</taxon>
        <taxon>Liliopsida</taxon>
        <taxon>Poales</taxon>
        <taxon>Poaceae</taxon>
        <taxon>BOP clade</taxon>
        <taxon>Oryzoideae</taxon>
        <taxon>Oryzeae</taxon>
        <taxon>Oryzinae</taxon>
        <taxon>Oryza</taxon>
        <taxon>Oryza meyeriana</taxon>
    </lineage>
</organism>
<name>A0A6G1EUS3_9ORYZ</name>
<dbReference type="EMBL" id="SPHZ02000002">
    <property type="protein sequence ID" value="KAF0928349.1"/>
    <property type="molecule type" value="Genomic_DNA"/>
</dbReference>
<gene>
    <name evidence="2" type="ORF">E2562_003171</name>
</gene>
<dbReference type="Proteomes" id="UP000479710">
    <property type="component" value="Unassembled WGS sequence"/>
</dbReference>
<reference evidence="2 3" key="1">
    <citation type="submission" date="2019-11" db="EMBL/GenBank/DDBJ databases">
        <title>Whole genome sequence of Oryza granulata.</title>
        <authorList>
            <person name="Li W."/>
        </authorList>
    </citation>
    <scope>NUCLEOTIDE SEQUENCE [LARGE SCALE GENOMIC DNA]</scope>
    <source>
        <strain evidence="3">cv. Menghai</strain>
        <tissue evidence="2">Leaf</tissue>
    </source>
</reference>
<comment type="caution">
    <text evidence="2">The sequence shown here is derived from an EMBL/GenBank/DDBJ whole genome shotgun (WGS) entry which is preliminary data.</text>
</comment>
<sequence>MASRGRGGGGGGGNGDKWKPAWLLELVLAIPAMSSRKPLLVACVGDRWVWEVVGMWRGGEGWGVGGGGSAVQPQHEQAAGIGVSPLFAGGNCFACLFPSLIIIMLSCALYHSNWMR</sequence>
<keyword evidence="1" id="KW-1133">Transmembrane helix</keyword>
<evidence type="ECO:0000313" key="3">
    <source>
        <dbReference type="Proteomes" id="UP000479710"/>
    </source>
</evidence>
<keyword evidence="1" id="KW-0812">Transmembrane</keyword>
<dbReference type="AlphaFoldDB" id="A0A6G1EUS3"/>
<proteinExistence type="predicted"/>
<protein>
    <submittedName>
        <fullName evidence="2">Uncharacterized protein</fullName>
    </submittedName>
</protein>
<accession>A0A6G1EUS3</accession>
<keyword evidence="1" id="KW-0472">Membrane</keyword>
<evidence type="ECO:0000313" key="2">
    <source>
        <dbReference type="EMBL" id="KAF0928349.1"/>
    </source>
</evidence>
<feature type="transmembrane region" description="Helical" evidence="1">
    <location>
        <begin position="86"/>
        <end position="110"/>
    </location>
</feature>